<dbReference type="eggNOG" id="COG3168">
    <property type="taxonomic scope" value="Bacteria"/>
</dbReference>
<protein>
    <submittedName>
        <fullName evidence="2">Type IV pilus biogenesis protein PilP</fullName>
    </submittedName>
</protein>
<comment type="caution">
    <text evidence="2">The sequence shown here is derived from an EMBL/GenBank/DDBJ whole genome shotgun (WGS) entry which is preliminary data.</text>
</comment>
<dbReference type="PIRSF" id="PIRSF016481">
    <property type="entry name" value="Pilus_assembly_PilP"/>
    <property type="match status" value="1"/>
</dbReference>
<feature type="signal peptide" evidence="1">
    <location>
        <begin position="1"/>
        <end position="29"/>
    </location>
</feature>
<keyword evidence="1" id="KW-0732">Signal</keyword>
<sequence length="185" mass="20633">MRLKNNQTHKLLAPSAVVAIATLMLSACGEPPKEDLAAYAERVQAQHQPDIPPIPSMQTFEKFNYAAFNLRDPFVPTVIDVPVEEEEPELFDSGVQPDSNRRKEALEAYDLRDLQFTGTIEQERIWGLVRTPDGVIHRVQTGNYLGTNHGKILAITDTALQLLEIVPEGGGYIERETALSVIEVR</sequence>
<proteinExistence type="predicted"/>
<dbReference type="OrthoDB" id="5296580at2"/>
<reference evidence="2 3" key="1">
    <citation type="journal article" date="2013" name="Genome Announc.">
        <title>Draft Genome Sequence of Methylophaga lonarensis MPLT, a Haloalkaliphilic (Non-Methane-Utilizing) Methylotroph.</title>
        <authorList>
            <person name="Shetty S.A."/>
            <person name="Marathe N.P."/>
            <person name="Munot H."/>
            <person name="Antony C.P."/>
            <person name="Dhotre D.P."/>
            <person name="Murrell J.C."/>
            <person name="Shouche Y.S."/>
        </authorList>
    </citation>
    <scope>NUCLEOTIDE SEQUENCE [LARGE SCALE GENOMIC DNA]</scope>
    <source>
        <strain evidence="2 3">MPL</strain>
    </source>
</reference>
<evidence type="ECO:0000313" key="2">
    <source>
        <dbReference type="EMBL" id="EMR13937.1"/>
    </source>
</evidence>
<dbReference type="EMBL" id="APHR01000010">
    <property type="protein sequence ID" value="EMR13937.1"/>
    <property type="molecule type" value="Genomic_DNA"/>
</dbReference>
<dbReference type="Proteomes" id="UP000012019">
    <property type="component" value="Unassembled WGS sequence"/>
</dbReference>
<evidence type="ECO:0000313" key="3">
    <source>
        <dbReference type="Proteomes" id="UP000012019"/>
    </source>
</evidence>
<dbReference type="InterPro" id="IPR007446">
    <property type="entry name" value="PilP"/>
</dbReference>
<dbReference type="PROSITE" id="PS51257">
    <property type="entry name" value="PROKAR_LIPOPROTEIN"/>
    <property type="match status" value="1"/>
</dbReference>
<gene>
    <name evidence="2" type="ORF">MPL1_02193</name>
</gene>
<dbReference type="PATRIC" id="fig|1286106.3.peg.441"/>
<dbReference type="Pfam" id="PF04351">
    <property type="entry name" value="PilP"/>
    <property type="match status" value="1"/>
</dbReference>
<dbReference type="AlphaFoldDB" id="M7P353"/>
<organism evidence="2 3">
    <name type="scientific">Methylophaga lonarensis MPL</name>
    <dbReference type="NCBI Taxonomy" id="1286106"/>
    <lineage>
        <taxon>Bacteria</taxon>
        <taxon>Pseudomonadati</taxon>
        <taxon>Pseudomonadota</taxon>
        <taxon>Gammaproteobacteria</taxon>
        <taxon>Thiotrichales</taxon>
        <taxon>Piscirickettsiaceae</taxon>
        <taxon>Methylophaga</taxon>
    </lineage>
</organism>
<evidence type="ECO:0000256" key="1">
    <source>
        <dbReference type="SAM" id="SignalP"/>
    </source>
</evidence>
<keyword evidence="3" id="KW-1185">Reference proteome</keyword>
<dbReference type="Gene3D" id="2.30.30.830">
    <property type="match status" value="1"/>
</dbReference>
<accession>M7P353</accession>
<feature type="chain" id="PRO_5004082677" evidence="1">
    <location>
        <begin position="30"/>
        <end position="185"/>
    </location>
</feature>
<dbReference type="RefSeq" id="WP_009725483.1">
    <property type="nucleotide sequence ID" value="NZ_APHR01000010.1"/>
</dbReference>
<dbReference type="STRING" id="1286106.MPL1_02193"/>
<name>M7P353_9GAMM</name>